<keyword evidence="2" id="KW-0732">Signal</keyword>
<evidence type="ECO:0000313" key="4">
    <source>
        <dbReference type="Proteomes" id="UP000523079"/>
    </source>
</evidence>
<dbReference type="AlphaFoldDB" id="A0A7W3P598"/>
<comment type="caution">
    <text evidence="3">The sequence shown here is derived from an EMBL/GenBank/DDBJ whole genome shotgun (WGS) entry which is preliminary data.</text>
</comment>
<evidence type="ECO:0000313" key="3">
    <source>
        <dbReference type="EMBL" id="MBA8793739.1"/>
    </source>
</evidence>
<feature type="region of interest" description="Disordered" evidence="1">
    <location>
        <begin position="23"/>
        <end position="49"/>
    </location>
</feature>
<feature type="compositionally biased region" description="Pro residues" evidence="1">
    <location>
        <begin position="24"/>
        <end position="34"/>
    </location>
</feature>
<dbReference type="EMBL" id="JACGWT010000002">
    <property type="protein sequence ID" value="MBA8793739.1"/>
    <property type="molecule type" value="Genomic_DNA"/>
</dbReference>
<evidence type="ECO:0000256" key="2">
    <source>
        <dbReference type="SAM" id="SignalP"/>
    </source>
</evidence>
<dbReference type="PROSITE" id="PS51257">
    <property type="entry name" value="PROKAR_LIPOPROTEIN"/>
    <property type="match status" value="1"/>
</dbReference>
<feature type="signal peptide" evidence="2">
    <location>
        <begin position="1"/>
        <end position="18"/>
    </location>
</feature>
<accession>A0A7W3P598</accession>
<evidence type="ECO:0000256" key="1">
    <source>
        <dbReference type="SAM" id="MobiDB-lite"/>
    </source>
</evidence>
<name>A0A7W3P598_9ACTN</name>
<dbReference type="RefSeq" id="WP_182559315.1">
    <property type="nucleotide sequence ID" value="NZ_JACGWT010000002.1"/>
</dbReference>
<feature type="chain" id="PRO_5038493972" description="Lipoprotein" evidence="2">
    <location>
        <begin position="19"/>
        <end position="197"/>
    </location>
</feature>
<organism evidence="3 4">
    <name type="scientific">Microlunatus kandeliicorticis</name>
    <dbReference type="NCBI Taxonomy" id="1759536"/>
    <lineage>
        <taxon>Bacteria</taxon>
        <taxon>Bacillati</taxon>
        <taxon>Actinomycetota</taxon>
        <taxon>Actinomycetes</taxon>
        <taxon>Propionibacteriales</taxon>
        <taxon>Propionibacteriaceae</taxon>
        <taxon>Microlunatus</taxon>
    </lineage>
</organism>
<reference evidence="3 4" key="1">
    <citation type="submission" date="2020-07" db="EMBL/GenBank/DDBJ databases">
        <title>Sequencing the genomes of 1000 actinobacteria strains.</title>
        <authorList>
            <person name="Klenk H.-P."/>
        </authorList>
    </citation>
    <scope>NUCLEOTIDE SEQUENCE [LARGE SCALE GENOMIC DNA]</scope>
    <source>
        <strain evidence="3 4">DSM 100723</strain>
    </source>
</reference>
<evidence type="ECO:0008006" key="5">
    <source>
        <dbReference type="Google" id="ProtNLM"/>
    </source>
</evidence>
<protein>
    <recommendedName>
        <fullName evidence="5">Lipoprotein</fullName>
    </recommendedName>
</protein>
<gene>
    <name evidence="3" type="ORF">FHX74_001344</name>
</gene>
<feature type="compositionally biased region" description="Low complexity" evidence="1">
    <location>
        <begin position="35"/>
        <end position="45"/>
    </location>
</feature>
<dbReference type="Proteomes" id="UP000523079">
    <property type="component" value="Unassembled WGS sequence"/>
</dbReference>
<sequence length="197" mass="21320">MRRSRSLAAAVAAAALLAAGCTPDPQPTASPTPSPTFSCSTSTVTDPCTPEKAQKEKEQAAAVAASTNAYKAFYAEYIKVTRAGGAIEPTPTMKRYAAGPYLSAFAGYVAQIHKQKLRYTGDFEVDTPKFEPGLHRSDSPATELTFTFCVDGRQNRIIDGSGKVVGHGLLIKGTMYFRQIDNDWKIWESDDQQASRC</sequence>
<keyword evidence="4" id="KW-1185">Reference proteome</keyword>
<proteinExistence type="predicted"/>